<sequence>MFVDNGFNKTVASFAQSVETFDVFFFRNNCTFFTQIKQRCGWVCSLVYLVDIFPRCGFEIPNRSFKELGLLIQIKSVGTF</sequence>
<evidence type="ECO:0000313" key="3">
    <source>
        <dbReference type="Proteomes" id="UP000069876"/>
    </source>
</evidence>
<dbReference type="EMBL" id="CP012393">
    <property type="protein sequence ID" value="ANW90995.1"/>
    <property type="molecule type" value="Genomic_DNA"/>
</dbReference>
<protein>
    <submittedName>
        <fullName evidence="2">Uncharacterized protein</fullName>
    </submittedName>
</protein>
<dbReference type="Proteomes" id="UP000069876">
    <property type="component" value="Unassembled WGS sequence"/>
</dbReference>
<evidence type="ECO:0000313" key="4">
    <source>
        <dbReference type="Proteomes" id="UP000092966"/>
    </source>
</evidence>
<organism evidence="2 3">
    <name type="scientific">Neisseria meningitidis</name>
    <dbReference type="NCBI Taxonomy" id="487"/>
    <lineage>
        <taxon>Bacteria</taxon>
        <taxon>Pseudomonadati</taxon>
        <taxon>Pseudomonadota</taxon>
        <taxon>Betaproteobacteria</taxon>
        <taxon>Neisseriales</taxon>
        <taxon>Neisseriaceae</taxon>
        <taxon>Neisseria</taxon>
    </lineage>
</organism>
<evidence type="ECO:0000313" key="2">
    <source>
        <dbReference type="EMBL" id="CWT82366.1"/>
    </source>
</evidence>
<reference evidence="1 4" key="1">
    <citation type="submission" date="2015-07" db="EMBL/GenBank/DDBJ databases">
        <title>Comparative genome sequencing reveals within-host evolution of Neisseria meningitidis during.</title>
        <authorList>
            <person name="Klughammer J."/>
            <person name="Dittrich M."/>
            <person name="Mueller T."/>
            <person name="Blom J."/>
            <person name="Goesmann A."/>
            <person name="Vogel U."/>
            <person name="Frosch M."/>
            <person name="Bock C."/>
            <person name="Schoen C."/>
        </authorList>
    </citation>
    <scope>NUCLEOTIDE SEQUENCE [LARGE SCALE GENOMIC DNA]</scope>
    <source>
        <strain evidence="1 4">DE8555</strain>
    </source>
</reference>
<accession>A0A0Y6SFL3</accession>
<dbReference type="Proteomes" id="UP000092966">
    <property type="component" value="Chromosome"/>
</dbReference>
<dbReference type="AlphaFoldDB" id="A0A0Y6SFL3"/>
<evidence type="ECO:0000313" key="1">
    <source>
        <dbReference type="EMBL" id="ANW90995.1"/>
    </source>
</evidence>
<dbReference type="EMBL" id="FFEF01000003">
    <property type="protein sequence ID" value="CWT82366.1"/>
    <property type="molecule type" value="Genomic_DNA"/>
</dbReference>
<reference evidence="2 3" key="2">
    <citation type="submission" date="2016-02" db="EMBL/GenBank/DDBJ databases">
        <authorList>
            <consortium name="Pathogen Informatics"/>
        </authorList>
    </citation>
    <scope>NUCLEOTIDE SEQUENCE [LARGE SCALE GENOMIC DNA]</scope>
    <source>
        <strain evidence="2 3">2842STDY5881531</strain>
    </source>
</reference>
<gene>
    <name evidence="1" type="ORF">DE8555_0427</name>
    <name evidence="2" type="ORF">ERS514851_00537</name>
</gene>
<name>A0A0Y6SFL3_NEIME</name>
<proteinExistence type="predicted"/>